<dbReference type="GO" id="GO:0006508">
    <property type="term" value="P:proteolysis"/>
    <property type="evidence" value="ECO:0007669"/>
    <property type="project" value="InterPro"/>
</dbReference>
<dbReference type="Pfam" id="PF18322">
    <property type="entry name" value="CLIP_1"/>
    <property type="match status" value="1"/>
</dbReference>
<name>A0A2C9H867_ANOQN</name>
<protein>
    <recommendedName>
        <fullName evidence="5">Phenoloxidase-activating factor 2</fullName>
    </recommendedName>
    <alternativeName>
        <fullName evidence="6">Prophenoloxidase-activating factor II</fullName>
    </alternativeName>
</protein>
<proteinExistence type="inferred from homology"/>
<dbReference type="AlphaFoldDB" id="A0A2C9H867"/>
<evidence type="ECO:0000313" key="10">
    <source>
        <dbReference type="Proteomes" id="UP000076407"/>
    </source>
</evidence>
<evidence type="ECO:0000259" key="8">
    <source>
        <dbReference type="PROSITE" id="PS50240"/>
    </source>
</evidence>
<feature type="signal peptide" evidence="7">
    <location>
        <begin position="1"/>
        <end position="21"/>
    </location>
</feature>
<keyword evidence="10" id="KW-1185">Reference proteome</keyword>
<dbReference type="PRINTS" id="PR00722">
    <property type="entry name" value="CHYMOTRYPSIN"/>
</dbReference>
<evidence type="ECO:0000256" key="3">
    <source>
        <dbReference type="ARBA" id="ARBA00023157"/>
    </source>
</evidence>
<evidence type="ECO:0000256" key="5">
    <source>
        <dbReference type="ARBA" id="ARBA00068096"/>
    </source>
</evidence>
<accession>A0A2C9H867</accession>
<dbReference type="PANTHER" id="PTHR24258:SF129">
    <property type="entry name" value="LP15124P-RELATED"/>
    <property type="match status" value="1"/>
</dbReference>
<evidence type="ECO:0000256" key="1">
    <source>
        <dbReference type="ARBA" id="ARBA00004613"/>
    </source>
</evidence>
<dbReference type="GO" id="GO:0005576">
    <property type="term" value="C:extracellular region"/>
    <property type="evidence" value="ECO:0007669"/>
    <property type="project" value="UniProtKB-SubCell"/>
</dbReference>
<dbReference type="InterPro" id="IPR041515">
    <property type="entry name" value="PPAF-2-like_Clip"/>
</dbReference>
<keyword evidence="3" id="KW-1015">Disulfide bond</keyword>
<evidence type="ECO:0000256" key="6">
    <source>
        <dbReference type="ARBA" id="ARBA00076468"/>
    </source>
</evidence>
<evidence type="ECO:0000256" key="2">
    <source>
        <dbReference type="ARBA" id="ARBA00022525"/>
    </source>
</evidence>
<dbReference type="CDD" id="cd00190">
    <property type="entry name" value="Tryp_SPc"/>
    <property type="match status" value="1"/>
</dbReference>
<dbReference type="InterPro" id="IPR001314">
    <property type="entry name" value="Peptidase_S1A"/>
</dbReference>
<dbReference type="InterPro" id="IPR009003">
    <property type="entry name" value="Peptidase_S1_PA"/>
</dbReference>
<dbReference type="STRING" id="34691.A0A2C9H867"/>
<dbReference type="FunFam" id="2.40.10.10:FF:000038">
    <property type="entry name" value="Serine protease"/>
    <property type="match status" value="1"/>
</dbReference>
<dbReference type="PROSITE" id="PS00134">
    <property type="entry name" value="TRYPSIN_HIS"/>
    <property type="match status" value="1"/>
</dbReference>
<organism evidence="9 10">
    <name type="scientific">Anopheles quadriannulatus</name>
    <name type="common">Mosquito</name>
    <dbReference type="NCBI Taxonomy" id="34691"/>
    <lineage>
        <taxon>Eukaryota</taxon>
        <taxon>Metazoa</taxon>
        <taxon>Ecdysozoa</taxon>
        <taxon>Arthropoda</taxon>
        <taxon>Hexapoda</taxon>
        <taxon>Insecta</taxon>
        <taxon>Pterygota</taxon>
        <taxon>Neoptera</taxon>
        <taxon>Endopterygota</taxon>
        <taxon>Diptera</taxon>
        <taxon>Nematocera</taxon>
        <taxon>Culicoidea</taxon>
        <taxon>Culicidae</taxon>
        <taxon>Anophelinae</taxon>
        <taxon>Anopheles</taxon>
    </lineage>
</organism>
<dbReference type="GO" id="GO:0004252">
    <property type="term" value="F:serine-type endopeptidase activity"/>
    <property type="evidence" value="ECO:0007669"/>
    <property type="project" value="InterPro"/>
</dbReference>
<feature type="chain" id="PRO_5013333617" description="Phenoloxidase-activating factor 2" evidence="7">
    <location>
        <begin position="22"/>
        <end position="403"/>
    </location>
</feature>
<comment type="subcellular location">
    <subcellularLocation>
        <location evidence="1">Secreted</location>
    </subcellularLocation>
</comment>
<reference evidence="9" key="1">
    <citation type="submission" date="2020-05" db="UniProtKB">
        <authorList>
            <consortium name="EnsemblMetazoa"/>
        </authorList>
    </citation>
    <scope>IDENTIFICATION</scope>
    <source>
        <strain evidence="9">SANGQUA</strain>
    </source>
</reference>
<comment type="similarity">
    <text evidence="4">Belongs to the peptidase S1 family. CLIP subfamily.</text>
</comment>
<sequence length="403" mass="44755">MRWQVGAFFILLVTFRDTVKGHAIKGIESVESWDIPNANTYPNVVSMQWMHVKSCTDECVPYYLCKDNEIIEDGGGVIDIRFRAGPECPHYLETCCKARSVLDRPPPGIIKPSGIEPDRPSCGVRNVNGLSFSVTGAEDGESHYAEFPWMVAVMISSPMDNSDSSLNVYQCGASVIAPNVVLTAAHCVFNKPKKQLLLRAGEWDTQTRHEIYLHQDRRVAEVILHEAFDNESLANDVALLTLVEPFVLGENVQPICLPPRETSFDYQNCFASGWGKDQFGKEGKYQVILKKVELPVVPHATCQETMRSQRVGNRFVLDQSFLCAGGVAEQDMCRGDGGSPLVCPIPGSPTQYYQAGIVAWGLGCGEDGIPGVYGNVAFFRDWIDQQLMENSILARDYYTFKAH</sequence>
<dbReference type="InterPro" id="IPR018114">
    <property type="entry name" value="TRYPSIN_HIS"/>
</dbReference>
<evidence type="ECO:0000256" key="7">
    <source>
        <dbReference type="SAM" id="SignalP"/>
    </source>
</evidence>
<evidence type="ECO:0000256" key="4">
    <source>
        <dbReference type="ARBA" id="ARBA00024195"/>
    </source>
</evidence>
<feature type="domain" description="Peptidase S1" evidence="8">
    <location>
        <begin position="134"/>
        <end position="388"/>
    </location>
</feature>
<evidence type="ECO:0000313" key="9">
    <source>
        <dbReference type="EnsemblMetazoa" id="AQUA016679-PA"/>
    </source>
</evidence>
<keyword evidence="7" id="KW-0732">Signal</keyword>
<dbReference type="Pfam" id="PF00089">
    <property type="entry name" value="Trypsin"/>
    <property type="match status" value="1"/>
</dbReference>
<dbReference type="PROSITE" id="PS50240">
    <property type="entry name" value="TRYPSIN_DOM"/>
    <property type="match status" value="1"/>
</dbReference>
<dbReference type="InterPro" id="IPR001254">
    <property type="entry name" value="Trypsin_dom"/>
</dbReference>
<keyword evidence="2" id="KW-0964">Secreted</keyword>
<dbReference type="EnsemblMetazoa" id="AQUA016679-RA">
    <property type="protein sequence ID" value="AQUA016679-PA"/>
    <property type="gene ID" value="AQUA016679"/>
</dbReference>
<dbReference type="InterPro" id="IPR043504">
    <property type="entry name" value="Peptidase_S1_PA_chymotrypsin"/>
</dbReference>
<dbReference type="PANTHER" id="PTHR24258">
    <property type="entry name" value="SERINE PROTEASE-RELATED"/>
    <property type="match status" value="1"/>
</dbReference>
<dbReference type="Proteomes" id="UP000076407">
    <property type="component" value="Unassembled WGS sequence"/>
</dbReference>
<dbReference type="VEuPathDB" id="VectorBase:AQUA016679"/>
<dbReference type="SMART" id="SM00020">
    <property type="entry name" value="Tryp_SPc"/>
    <property type="match status" value="1"/>
</dbReference>
<dbReference type="SUPFAM" id="SSF50494">
    <property type="entry name" value="Trypsin-like serine proteases"/>
    <property type="match status" value="1"/>
</dbReference>
<dbReference type="Gene3D" id="2.40.10.10">
    <property type="entry name" value="Trypsin-like serine proteases"/>
    <property type="match status" value="1"/>
</dbReference>